<comment type="similarity">
    <text evidence="1">Belongs to the 'phage' integrase family.</text>
</comment>
<dbReference type="InterPro" id="IPR010998">
    <property type="entry name" value="Integrase_recombinase_N"/>
</dbReference>
<dbReference type="GO" id="GO:0015074">
    <property type="term" value="P:DNA integration"/>
    <property type="evidence" value="ECO:0007669"/>
    <property type="project" value="InterPro"/>
</dbReference>
<dbReference type="SUPFAM" id="SSF56349">
    <property type="entry name" value="DNA breaking-rejoining enzymes"/>
    <property type="match status" value="1"/>
</dbReference>
<dbReference type="Proteomes" id="UP000217720">
    <property type="component" value="Unassembled WGS sequence"/>
</dbReference>
<accession>A0A2A3ZDI6</accession>
<dbReference type="InterPro" id="IPR013762">
    <property type="entry name" value="Integrase-like_cat_sf"/>
</dbReference>
<evidence type="ECO:0000256" key="2">
    <source>
        <dbReference type="ARBA" id="ARBA00023125"/>
    </source>
</evidence>
<gene>
    <name evidence="5" type="ORF">CIK62_13525</name>
</gene>
<dbReference type="Pfam" id="PF00589">
    <property type="entry name" value="Phage_integrase"/>
    <property type="match status" value="1"/>
</dbReference>
<feature type="domain" description="Tyr recombinase" evidence="4">
    <location>
        <begin position="203"/>
        <end position="462"/>
    </location>
</feature>
<dbReference type="GO" id="GO:0003677">
    <property type="term" value="F:DNA binding"/>
    <property type="evidence" value="ECO:0007669"/>
    <property type="project" value="UniProtKB-KW"/>
</dbReference>
<dbReference type="Gene3D" id="1.10.443.10">
    <property type="entry name" value="Intergrase catalytic core"/>
    <property type="match status" value="1"/>
</dbReference>
<dbReference type="PROSITE" id="PS51898">
    <property type="entry name" value="TYR_RECOMBINASE"/>
    <property type="match status" value="1"/>
</dbReference>
<dbReference type="PANTHER" id="PTHR30349:SF64">
    <property type="entry name" value="PROPHAGE INTEGRASE INTD-RELATED"/>
    <property type="match status" value="1"/>
</dbReference>
<dbReference type="GO" id="GO:0006310">
    <property type="term" value="P:DNA recombination"/>
    <property type="evidence" value="ECO:0007669"/>
    <property type="project" value="UniProtKB-KW"/>
</dbReference>
<evidence type="ECO:0000259" key="4">
    <source>
        <dbReference type="PROSITE" id="PS51898"/>
    </source>
</evidence>
<dbReference type="Gene3D" id="1.10.101.10">
    <property type="entry name" value="PGBD-like superfamily/PGBD"/>
    <property type="match status" value="1"/>
</dbReference>
<dbReference type="InterPro" id="IPR002477">
    <property type="entry name" value="Peptidoglycan-bd-like"/>
</dbReference>
<dbReference type="EMBL" id="NRGO01000015">
    <property type="protein sequence ID" value="PCC49415.1"/>
    <property type="molecule type" value="Genomic_DNA"/>
</dbReference>
<name>A0A2A3ZDI6_BREAU</name>
<dbReference type="InterPro" id="IPR036365">
    <property type="entry name" value="PGBD-like_sf"/>
</dbReference>
<reference evidence="5 6" key="1">
    <citation type="journal article" date="2017" name="Elife">
        <title>Extensive horizontal gene transfer in cheese-associated bacteria.</title>
        <authorList>
            <person name="Bonham K.S."/>
            <person name="Wolfe B.E."/>
            <person name="Dutton R.J."/>
        </authorList>
    </citation>
    <scope>NUCLEOTIDE SEQUENCE [LARGE SCALE GENOMIC DNA]</scope>
    <source>
        <strain evidence="5 6">900_6</strain>
    </source>
</reference>
<proteinExistence type="inferred from homology"/>
<dbReference type="AlphaFoldDB" id="A0A2A3ZDI6"/>
<keyword evidence="2" id="KW-0238">DNA-binding</keyword>
<dbReference type="SUPFAM" id="SSF47090">
    <property type="entry name" value="PGBD-like"/>
    <property type="match status" value="1"/>
</dbReference>
<dbReference type="InterPro" id="IPR002104">
    <property type="entry name" value="Integrase_catalytic"/>
</dbReference>
<protein>
    <recommendedName>
        <fullName evidence="4">Tyr recombinase domain-containing protein</fullName>
    </recommendedName>
</protein>
<dbReference type="Pfam" id="PF01471">
    <property type="entry name" value="PG_binding_1"/>
    <property type="match status" value="1"/>
</dbReference>
<evidence type="ECO:0000313" key="6">
    <source>
        <dbReference type="Proteomes" id="UP000217720"/>
    </source>
</evidence>
<dbReference type="InterPro" id="IPR036366">
    <property type="entry name" value="PGBDSf"/>
</dbReference>
<keyword evidence="3" id="KW-0233">DNA recombination</keyword>
<dbReference type="InterPro" id="IPR011010">
    <property type="entry name" value="DNA_brk_join_enz"/>
</dbReference>
<evidence type="ECO:0000313" key="5">
    <source>
        <dbReference type="EMBL" id="PCC49415.1"/>
    </source>
</evidence>
<dbReference type="Gene3D" id="1.10.150.130">
    <property type="match status" value="1"/>
</dbReference>
<comment type="caution">
    <text evidence="5">The sequence shown here is derived from an EMBL/GenBank/DDBJ whole genome shotgun (WGS) entry which is preliminary data.</text>
</comment>
<evidence type="ECO:0000256" key="3">
    <source>
        <dbReference type="ARBA" id="ARBA00023172"/>
    </source>
</evidence>
<evidence type="ECO:0000256" key="1">
    <source>
        <dbReference type="ARBA" id="ARBA00008857"/>
    </source>
</evidence>
<sequence length="481" mass="53805">MIACGELFGVYFDWRTETCRLADMSVKKVKEPKECGPRELPYECLYPVPDGGGRSYKRKKFRTRREAEDFDRKAHEAFEDHNAVDKSKAEKVTVGQLHREHMDYLKKSGGRGNTGAAENSLESYEKIYRKTIEPRWGSAPLSTVTSAAVRDWVERGEFVSQGRKATGVKQFNRLIGYADGRYMNGNPVKPFLKDLPKSETADVERHALTMRQVLRLSACASEFYSDLFVFLALTGLRFGELAALRGRDVSGNKLNVRRTQRTVNNRITYANVTKGGERRSIPLTQLALDIAESRRRGRDDHLFTAPKGGDLSNQNFNNRGLKSAVGVAASAVERLQDALIVTEYLTVAKYEGDFHVYESETAKAVEDFQRENDLPVSGAADPGTRKALGLDDHEHDYTLERGDSDFVEDFTPHGFRHTCVSLVVGAGANVKSAQRFAGHSKASTTLDTYSHLFDEDLEGVADTLGKLVEEARDTATRELER</sequence>
<dbReference type="PANTHER" id="PTHR30349">
    <property type="entry name" value="PHAGE INTEGRASE-RELATED"/>
    <property type="match status" value="1"/>
</dbReference>
<dbReference type="InterPro" id="IPR050090">
    <property type="entry name" value="Tyrosine_recombinase_XerCD"/>
</dbReference>
<organism evidence="5 6">
    <name type="scientific">Brevibacterium aurantiacum</name>
    <dbReference type="NCBI Taxonomy" id="273384"/>
    <lineage>
        <taxon>Bacteria</taxon>
        <taxon>Bacillati</taxon>
        <taxon>Actinomycetota</taxon>
        <taxon>Actinomycetes</taxon>
        <taxon>Micrococcales</taxon>
        <taxon>Brevibacteriaceae</taxon>
        <taxon>Brevibacterium</taxon>
    </lineage>
</organism>